<protein>
    <recommendedName>
        <fullName evidence="4">Reverse transcriptase domain-containing protein</fullName>
    </recommendedName>
</protein>
<dbReference type="EMBL" id="QGNW01001490">
    <property type="protein sequence ID" value="RVW39262.1"/>
    <property type="molecule type" value="Genomic_DNA"/>
</dbReference>
<evidence type="ECO:0000313" key="2">
    <source>
        <dbReference type="EMBL" id="RVW98049.1"/>
    </source>
</evidence>
<accession>A0A438DV17</accession>
<comment type="caution">
    <text evidence="1">The sequence shown here is derived from an EMBL/GenBank/DDBJ whole genome shotgun (WGS) entry which is preliminary data.</text>
</comment>
<dbReference type="EMBL" id="QGNW01000096">
    <property type="protein sequence ID" value="RVW98049.1"/>
    <property type="molecule type" value="Genomic_DNA"/>
</dbReference>
<dbReference type="AlphaFoldDB" id="A0A438DV17"/>
<evidence type="ECO:0000313" key="1">
    <source>
        <dbReference type="EMBL" id="RVW39262.1"/>
    </source>
</evidence>
<gene>
    <name evidence="2" type="ORF">CK203_029008</name>
    <name evidence="1" type="ORF">CK203_085066</name>
</gene>
<reference evidence="1 3" key="1">
    <citation type="journal article" date="2018" name="PLoS Genet.">
        <title>Population sequencing reveals clonal diversity and ancestral inbreeding in the grapevine cultivar Chardonnay.</title>
        <authorList>
            <person name="Roach M.J."/>
            <person name="Johnson D.L."/>
            <person name="Bohlmann J."/>
            <person name="van Vuuren H.J."/>
            <person name="Jones S.J."/>
            <person name="Pretorius I.S."/>
            <person name="Schmidt S.A."/>
            <person name="Borneman A.R."/>
        </authorList>
    </citation>
    <scope>NUCLEOTIDE SEQUENCE [LARGE SCALE GENOMIC DNA]</scope>
    <source>
        <strain evidence="3">cv. Chardonnay</strain>
        <strain evidence="1">I10V1</strain>
        <tissue evidence="1">Leaf</tissue>
    </source>
</reference>
<evidence type="ECO:0008006" key="4">
    <source>
        <dbReference type="Google" id="ProtNLM"/>
    </source>
</evidence>
<proteinExistence type="predicted"/>
<organism evidence="1 3">
    <name type="scientific">Vitis vinifera</name>
    <name type="common">Grape</name>
    <dbReference type="NCBI Taxonomy" id="29760"/>
    <lineage>
        <taxon>Eukaryota</taxon>
        <taxon>Viridiplantae</taxon>
        <taxon>Streptophyta</taxon>
        <taxon>Embryophyta</taxon>
        <taxon>Tracheophyta</taxon>
        <taxon>Spermatophyta</taxon>
        <taxon>Magnoliopsida</taxon>
        <taxon>eudicotyledons</taxon>
        <taxon>Gunneridae</taxon>
        <taxon>Pentapetalae</taxon>
        <taxon>rosids</taxon>
        <taxon>Vitales</taxon>
        <taxon>Vitaceae</taxon>
        <taxon>Viteae</taxon>
        <taxon>Vitis</taxon>
    </lineage>
</organism>
<dbReference type="Proteomes" id="UP000288805">
    <property type="component" value="Unassembled WGS sequence"/>
</dbReference>
<evidence type="ECO:0000313" key="3">
    <source>
        <dbReference type="Proteomes" id="UP000288805"/>
    </source>
</evidence>
<sequence length="95" mass="10919">MEILDEGLLILDKFCSLSKWKCKGWVKVPRGLRHGDRLSSFLFTIVADALNDTIFFSKASLKNLQNLKLFLLVFEQLTRLKINLEKSTLSDINMS</sequence>
<name>A0A438DV17_VITVI</name>